<dbReference type="AlphaFoldDB" id="A0A2U3LM77"/>
<dbReference type="InterPro" id="IPR018633">
    <property type="entry name" value="DUF2357"/>
</dbReference>
<evidence type="ECO:0000313" key="3">
    <source>
        <dbReference type="Proteomes" id="UP000238916"/>
    </source>
</evidence>
<reference evidence="3" key="1">
    <citation type="submission" date="2018-02" db="EMBL/GenBank/DDBJ databases">
        <authorList>
            <person name="Hausmann B."/>
        </authorList>
    </citation>
    <scope>NUCLEOTIDE SEQUENCE [LARGE SCALE GENOMIC DNA]</scope>
    <source>
        <strain evidence="3">Peat soil MAG SbF1</strain>
    </source>
</reference>
<evidence type="ECO:0000259" key="1">
    <source>
        <dbReference type="Pfam" id="PF09823"/>
    </source>
</evidence>
<name>A0A2U3LM77_9FIRM</name>
<accession>A0A2U3LM77</accession>
<dbReference type="Proteomes" id="UP000238916">
    <property type="component" value="Unassembled WGS sequence"/>
</dbReference>
<gene>
    <name evidence="2" type="ORF">SBF1_630012</name>
</gene>
<dbReference type="Pfam" id="PF04411">
    <property type="entry name" value="PDDEXK_7"/>
    <property type="match status" value="1"/>
</dbReference>
<sequence length="604" mass="70224">MAMHPEELRISVVFFTGRQEIPRAVIQDGVIEVFERENLFVSFTSNQKDAYLYIDGLDGYDSFKLHLDEEGIPCLKPGTQRFSLYSDTNEDYPLIPADYMVFVKRKGEAHDFLEATLRIRPNNITEDQLDVMRTELNEMVQGLAYDQTRMSHGSIHYGERGLLPPLVLAEFVILNHMVKELGVTFEDLARRPDQYLVRHYREVKANVNYKQDAKSYRWLLSVQGQRANIAAKSVTQPEVILGVIDHFTYNTIENRMVLGFLHYVSSQLEFVLRAIRCTITEEHRAIETRAPYVVLQKSTSHEVRALKAKIVSLESMEREMQKGIFNVRKYIENPIFKGLKPLSTSNHFSLKIQRDWRYKKVFAWWKQLRAQDFHMPLCPDFKVQWKRTDVLYEYWCYIKTIIALEQVGYIPVSGWIYDNSHSASLDFIFPVLPDDTLVEMVKGTIRLSVLFNEKMARAKRGALRSNRILYMEGTNYKPDIRIDIFDNDIYNGSIIADAKYRKRLNIWNNDRVEDENRPKNMNTLQNYSNSLKYVADLAGVSKAIRVIALHPSHGPEVEYIEDTNVSLIQLRPKECLTHYSEYLERLIGGESRCSLHSGGIRGFS</sequence>
<organism evidence="2 3">
    <name type="scientific">Candidatus Desulfosporosinus infrequens</name>
    <dbReference type="NCBI Taxonomy" id="2043169"/>
    <lineage>
        <taxon>Bacteria</taxon>
        <taxon>Bacillati</taxon>
        <taxon>Bacillota</taxon>
        <taxon>Clostridia</taxon>
        <taxon>Eubacteriales</taxon>
        <taxon>Desulfitobacteriaceae</taxon>
        <taxon>Desulfosporosinus</taxon>
    </lineage>
</organism>
<dbReference type="EMBL" id="OMOF01000590">
    <property type="protein sequence ID" value="SPF53047.1"/>
    <property type="molecule type" value="Genomic_DNA"/>
</dbReference>
<dbReference type="Pfam" id="PF09823">
    <property type="entry name" value="DUF2357"/>
    <property type="match status" value="1"/>
</dbReference>
<dbReference type="InterPro" id="IPR007505">
    <property type="entry name" value="PDDEXK_7"/>
</dbReference>
<evidence type="ECO:0000313" key="2">
    <source>
        <dbReference type="EMBL" id="SPF53047.1"/>
    </source>
</evidence>
<protein>
    <recommendedName>
        <fullName evidence="1">DUF2357 domain-containing protein</fullName>
    </recommendedName>
</protein>
<proteinExistence type="predicted"/>
<feature type="domain" description="DUF2357" evidence="1">
    <location>
        <begin position="112"/>
        <end position="283"/>
    </location>
</feature>